<comment type="caution">
    <text evidence="10">Lacks conserved residue(s) required for the propagation of feature annotation.</text>
</comment>
<keyword evidence="8 10" id="KW-0472">Membrane</keyword>
<evidence type="ECO:0000256" key="5">
    <source>
        <dbReference type="ARBA" id="ARBA00022692"/>
    </source>
</evidence>
<evidence type="ECO:0000256" key="1">
    <source>
        <dbReference type="ARBA" id="ARBA00002512"/>
    </source>
</evidence>
<keyword evidence="12" id="KW-1185">Reference proteome</keyword>
<evidence type="ECO:0000256" key="9">
    <source>
        <dbReference type="ARBA" id="ARBA00023180"/>
    </source>
</evidence>
<name>A0A9N9IE77_9GLOM</name>
<keyword evidence="9" id="KW-0325">Glycoprotein</keyword>
<evidence type="ECO:0000256" key="3">
    <source>
        <dbReference type="ARBA" id="ARBA00004196"/>
    </source>
</evidence>
<evidence type="ECO:0000256" key="6">
    <source>
        <dbReference type="ARBA" id="ARBA00022971"/>
    </source>
</evidence>
<evidence type="ECO:0000256" key="2">
    <source>
        <dbReference type="ARBA" id="ARBA00004127"/>
    </source>
</evidence>
<keyword evidence="5 10" id="KW-0812">Transmembrane</keyword>
<sequence>MNSQLNNTSQQFANGSNSVISTLENGVNQDLFGWVNITTTTLNNTLNTAVDEISSFIQTTFQGVPALSTAVQQIVNCLLIVKIEGIQAGLTFIKEHASIELPKVNNNILMISPLRMKEAVSKTTDKLVGSQDDATNGGDGGEIGGIFDKYENRLRSELTLFLVLIGAYVAVIFMGAIYVLWFIYQ</sequence>
<proteinExistence type="inferred from homology"/>
<evidence type="ECO:0000256" key="4">
    <source>
        <dbReference type="ARBA" id="ARBA00010780"/>
    </source>
</evidence>
<dbReference type="GO" id="GO:0005886">
    <property type="term" value="C:plasma membrane"/>
    <property type="evidence" value="ECO:0007669"/>
    <property type="project" value="UniProtKB-SubCell"/>
</dbReference>
<dbReference type="PANTHER" id="PTHR31030:SF1">
    <property type="entry name" value="PLASMA MEMBRANE FUSION PROTEIN PRM1"/>
    <property type="match status" value="1"/>
</dbReference>
<evidence type="ECO:0000313" key="12">
    <source>
        <dbReference type="Proteomes" id="UP000789396"/>
    </source>
</evidence>
<dbReference type="AlphaFoldDB" id="A0A9N9IE77"/>
<dbReference type="InterPro" id="IPR026777">
    <property type="entry name" value="PRM1"/>
</dbReference>
<feature type="non-terminal residue" evidence="11">
    <location>
        <position position="185"/>
    </location>
</feature>
<dbReference type="GO" id="GO:0043332">
    <property type="term" value="C:mating projection tip"/>
    <property type="evidence" value="ECO:0007669"/>
    <property type="project" value="UniProtKB-UniRule"/>
</dbReference>
<comment type="caution">
    <text evidence="11">The sequence shown here is derived from an EMBL/GenBank/DDBJ whole genome shotgun (WGS) entry which is preliminary data.</text>
</comment>
<comment type="function">
    <text evidence="1 10">Involved in cell fusion during mating by stabilizing the plasma membrane fusion event.</text>
</comment>
<dbReference type="GO" id="GO:0032220">
    <property type="term" value="P:plasma membrane fusion involved in cytogamy"/>
    <property type="evidence" value="ECO:0007669"/>
    <property type="project" value="TreeGrafter"/>
</dbReference>
<dbReference type="EMBL" id="CAJVPZ010028177">
    <property type="protein sequence ID" value="CAG8730521.1"/>
    <property type="molecule type" value="Genomic_DNA"/>
</dbReference>
<keyword evidence="7 10" id="KW-1133">Transmembrane helix</keyword>
<evidence type="ECO:0000313" key="11">
    <source>
        <dbReference type="EMBL" id="CAG8730521.1"/>
    </source>
</evidence>
<evidence type="ECO:0000256" key="7">
    <source>
        <dbReference type="ARBA" id="ARBA00022989"/>
    </source>
</evidence>
<dbReference type="OrthoDB" id="10248838at2759"/>
<comment type="subcellular location">
    <subcellularLocation>
        <location evidence="3">Cell envelope</location>
    </subcellularLocation>
    <subcellularLocation>
        <location evidence="10">Cell membrane</location>
        <topology evidence="10">Multi-pass membrane protein</topology>
    </subcellularLocation>
    <subcellularLocation>
        <location evidence="2">Endomembrane system</location>
        <topology evidence="2">Multi-pass membrane protein</topology>
    </subcellularLocation>
</comment>
<comment type="similarity">
    <text evidence="4 10">Belongs to the PRM1 family.</text>
</comment>
<feature type="transmembrane region" description="Helical" evidence="10">
    <location>
        <begin position="158"/>
        <end position="184"/>
    </location>
</feature>
<reference evidence="11" key="1">
    <citation type="submission" date="2021-06" db="EMBL/GenBank/DDBJ databases">
        <authorList>
            <person name="Kallberg Y."/>
            <person name="Tangrot J."/>
            <person name="Rosling A."/>
        </authorList>
    </citation>
    <scope>NUCLEOTIDE SEQUENCE</scope>
    <source>
        <strain evidence="11">IN212</strain>
    </source>
</reference>
<evidence type="ECO:0000256" key="8">
    <source>
        <dbReference type="ARBA" id="ARBA00023136"/>
    </source>
</evidence>
<gene>
    <name evidence="11" type="ORF">RFULGI_LOCUS12100</name>
</gene>
<protein>
    <recommendedName>
        <fullName evidence="10">Plasma membrane fusion protein PRM1</fullName>
    </recommendedName>
</protein>
<dbReference type="GO" id="GO:0012505">
    <property type="term" value="C:endomembrane system"/>
    <property type="evidence" value="ECO:0007669"/>
    <property type="project" value="UniProtKB-SubCell"/>
</dbReference>
<dbReference type="Proteomes" id="UP000789396">
    <property type="component" value="Unassembled WGS sequence"/>
</dbReference>
<dbReference type="PANTHER" id="PTHR31030">
    <property type="entry name" value="PLASMA MEMBRANE FUSION PROTEIN PRM1"/>
    <property type="match status" value="1"/>
</dbReference>
<keyword evidence="6 10" id="KW-0184">Conjugation</keyword>
<organism evidence="11 12">
    <name type="scientific">Racocetra fulgida</name>
    <dbReference type="NCBI Taxonomy" id="60492"/>
    <lineage>
        <taxon>Eukaryota</taxon>
        <taxon>Fungi</taxon>
        <taxon>Fungi incertae sedis</taxon>
        <taxon>Mucoromycota</taxon>
        <taxon>Glomeromycotina</taxon>
        <taxon>Glomeromycetes</taxon>
        <taxon>Diversisporales</taxon>
        <taxon>Gigasporaceae</taxon>
        <taxon>Racocetra</taxon>
    </lineage>
</organism>
<accession>A0A9N9IE77</accession>
<evidence type="ECO:0000256" key="10">
    <source>
        <dbReference type="RuleBase" id="RU366035"/>
    </source>
</evidence>
<keyword evidence="10" id="KW-1003">Cell membrane</keyword>